<dbReference type="PANTHER" id="PTHR12547:SF18">
    <property type="entry name" value="PROTEIN TIS11"/>
    <property type="match status" value="1"/>
</dbReference>
<feature type="region of interest" description="Disordered" evidence="6">
    <location>
        <begin position="113"/>
        <end position="252"/>
    </location>
</feature>
<reference evidence="9" key="1">
    <citation type="submission" date="2024-04" db="EMBL/GenBank/DDBJ databases">
        <authorList>
            <person name="Shaw F."/>
            <person name="Minotto A."/>
        </authorList>
    </citation>
    <scope>NUCLEOTIDE SEQUENCE [LARGE SCALE GENOMIC DNA]</scope>
</reference>
<evidence type="ECO:0000256" key="2">
    <source>
        <dbReference type="ARBA" id="ARBA00022737"/>
    </source>
</evidence>
<keyword evidence="1 5" id="KW-0479">Metal-binding</keyword>
<feature type="compositionally biased region" description="Polar residues" evidence="6">
    <location>
        <begin position="201"/>
        <end position="248"/>
    </location>
</feature>
<feature type="region of interest" description="Disordered" evidence="6">
    <location>
        <begin position="542"/>
        <end position="647"/>
    </location>
</feature>
<gene>
    <name evidence="8" type="ORF">GFSPODELE1_LOCUS1163</name>
</gene>
<feature type="compositionally biased region" description="Polar residues" evidence="6">
    <location>
        <begin position="144"/>
        <end position="155"/>
    </location>
</feature>
<keyword evidence="9" id="KW-1185">Reference proteome</keyword>
<evidence type="ECO:0000256" key="5">
    <source>
        <dbReference type="PROSITE-ProRule" id="PRU00723"/>
    </source>
</evidence>
<evidence type="ECO:0000256" key="3">
    <source>
        <dbReference type="ARBA" id="ARBA00022771"/>
    </source>
</evidence>
<evidence type="ECO:0000259" key="7">
    <source>
        <dbReference type="PROSITE" id="PS50103"/>
    </source>
</evidence>
<accession>A0ABP1CL35</accession>
<dbReference type="SMART" id="SM00356">
    <property type="entry name" value="ZnF_C3H1"/>
    <property type="match status" value="2"/>
</dbReference>
<feature type="domain" description="C3H1-type" evidence="7">
    <location>
        <begin position="470"/>
        <end position="498"/>
    </location>
</feature>
<evidence type="ECO:0000256" key="4">
    <source>
        <dbReference type="ARBA" id="ARBA00022833"/>
    </source>
</evidence>
<dbReference type="SUPFAM" id="SSF90229">
    <property type="entry name" value="CCCH zinc finger"/>
    <property type="match status" value="2"/>
</dbReference>
<protein>
    <recommendedName>
        <fullName evidence="7">C3H1-type domain-containing protein</fullName>
    </recommendedName>
</protein>
<feature type="zinc finger region" description="C3H1-type" evidence="5">
    <location>
        <begin position="470"/>
        <end position="498"/>
    </location>
</feature>
<feature type="compositionally biased region" description="Polar residues" evidence="6">
    <location>
        <begin position="618"/>
        <end position="631"/>
    </location>
</feature>
<dbReference type="InterPro" id="IPR036855">
    <property type="entry name" value="Znf_CCCH_sf"/>
</dbReference>
<feature type="zinc finger region" description="C3H1-type" evidence="5">
    <location>
        <begin position="508"/>
        <end position="536"/>
    </location>
</feature>
<evidence type="ECO:0000256" key="1">
    <source>
        <dbReference type="ARBA" id="ARBA00022723"/>
    </source>
</evidence>
<dbReference type="Pfam" id="PF00642">
    <property type="entry name" value="zf-CCCH"/>
    <property type="match status" value="2"/>
</dbReference>
<dbReference type="Proteomes" id="UP001497453">
    <property type="component" value="Chromosome 1"/>
</dbReference>
<feature type="region of interest" description="Disordered" evidence="6">
    <location>
        <begin position="265"/>
        <end position="323"/>
    </location>
</feature>
<dbReference type="PROSITE" id="PS50103">
    <property type="entry name" value="ZF_C3H1"/>
    <property type="match status" value="2"/>
</dbReference>
<feature type="compositionally biased region" description="Polar residues" evidence="6">
    <location>
        <begin position="562"/>
        <end position="576"/>
    </location>
</feature>
<keyword evidence="3 5" id="KW-0863">Zinc-finger</keyword>
<name>A0ABP1CL35_9APHY</name>
<sequence>MHDAVTNSSTPTNFYSHNADDLITQNQTMSNTLQPGQRDVLSAQASRRAPVSNSNGRWRVNALGQLIDSSSADYLVDEISKLQIVSEESNGQMRTPPQSKAAVGAVMTLHETSPLETASETSVESNSPIEHPISYSSHSRESSVDTTGSALSQTLRAGPYTPLKVSTAGESRNRPHSYSGGLSAADLSRLQQAGGSPGAESWSSPNGTPEKQSQADQPTYPSLSGQNGYASRSQELLSQPQMMSSAQGSHDDLQAEYQQRRLSNSMVGQGPGTTPQYATTHNRAGGQAYRSSRGYNPSAQAPPVVPSPTNFAYPTPMQPAPLSLNNNQQQLYDMMIPTPPLDNPVMARLQQQAYRGGHQHSASDPASLRDPATLALINSSMQAAFANQMYPGAMAPPALFPNQFYGAPQDAYGPELAMMARLQAQYNSVYAVPLPSGGAVPLGGAAANGSVSSSGGTGNGPSATNRKLGLYKTELCRSWEEKGSCRYGSKCQFAHGEEELRKVQRHPKYKTEICRTFWVSGSCPYGKRCCFIHTELPANGVAPGADGAPPPPVVNPDGRARSASTNSDPTEGSTSLLARIKRGQDVPANSSTSTTPSSGPTRPGSLRVDTSVIDGTSGAKQNKSAFPSFTHNGILMPTTDDGPSMSPGPVTAAPDFGRHTAARIDIVGTQRLSKTPTGNPNLRHSFSGSDQLDFSSVTTPTASSNQYSLSPPEPLRGSRINGHVRSGSAGNWGAATRSSHLTAYPLSSIPGGESKVNSPWAEYNSGSRATEKNWV</sequence>
<feature type="region of interest" description="Disordered" evidence="6">
    <location>
        <begin position="671"/>
        <end position="775"/>
    </location>
</feature>
<feature type="compositionally biased region" description="Polar residues" evidence="6">
    <location>
        <begin position="113"/>
        <end position="128"/>
    </location>
</feature>
<organism evidence="8 9">
    <name type="scientific">Somion occarium</name>
    <dbReference type="NCBI Taxonomy" id="3059160"/>
    <lineage>
        <taxon>Eukaryota</taxon>
        <taxon>Fungi</taxon>
        <taxon>Dikarya</taxon>
        <taxon>Basidiomycota</taxon>
        <taxon>Agaricomycotina</taxon>
        <taxon>Agaricomycetes</taxon>
        <taxon>Polyporales</taxon>
        <taxon>Cerrenaceae</taxon>
        <taxon>Somion</taxon>
    </lineage>
</organism>
<dbReference type="InterPro" id="IPR000571">
    <property type="entry name" value="Znf_CCCH"/>
</dbReference>
<feature type="compositionally biased region" description="Polar residues" evidence="6">
    <location>
        <begin position="671"/>
        <end position="709"/>
    </location>
</feature>
<evidence type="ECO:0000313" key="8">
    <source>
        <dbReference type="EMBL" id="CAL1696385.1"/>
    </source>
</evidence>
<keyword evidence="2" id="KW-0677">Repeat</keyword>
<dbReference type="InterPro" id="IPR045877">
    <property type="entry name" value="ZFP36-like"/>
</dbReference>
<feature type="compositionally biased region" description="Low complexity" evidence="6">
    <location>
        <begin position="590"/>
        <end position="605"/>
    </location>
</feature>
<dbReference type="EMBL" id="OZ037944">
    <property type="protein sequence ID" value="CAL1696385.1"/>
    <property type="molecule type" value="Genomic_DNA"/>
</dbReference>
<proteinExistence type="predicted"/>
<evidence type="ECO:0000313" key="9">
    <source>
        <dbReference type="Proteomes" id="UP001497453"/>
    </source>
</evidence>
<keyword evidence="4 5" id="KW-0862">Zinc</keyword>
<evidence type="ECO:0000256" key="6">
    <source>
        <dbReference type="SAM" id="MobiDB-lite"/>
    </source>
</evidence>
<dbReference type="PANTHER" id="PTHR12547">
    <property type="entry name" value="CCCH ZINC FINGER/TIS11-RELATED"/>
    <property type="match status" value="1"/>
</dbReference>
<feature type="compositionally biased region" description="Polar residues" evidence="6">
    <location>
        <begin position="265"/>
        <end position="282"/>
    </location>
</feature>
<feature type="domain" description="C3H1-type" evidence="7">
    <location>
        <begin position="508"/>
        <end position="536"/>
    </location>
</feature>
<dbReference type="Gene3D" id="4.10.1000.10">
    <property type="entry name" value="Zinc finger, CCCH-type"/>
    <property type="match status" value="2"/>
</dbReference>